<gene>
    <name evidence="2" type="primary">HaRxLL177</name>
</gene>
<accession>A0A090B8W5</accession>
<keyword evidence="1" id="KW-0732">Signal</keyword>
<evidence type="ECO:0000256" key="1">
    <source>
        <dbReference type="SAM" id="SignalP"/>
    </source>
</evidence>
<proteinExistence type="evidence at transcript level"/>
<feature type="signal peptide" evidence="1">
    <location>
        <begin position="1"/>
        <end position="29"/>
    </location>
</feature>
<dbReference type="AlphaFoldDB" id="A0A090B8W5"/>
<name>A0A090B8W5_HYAAE</name>
<sequence>MIVWMTNQMANTQHCLLTLLVSLMLDGSGIYVVVSEYPIAQSSCRHQLSLRALRICIVSKWIPSPTFKSIHKRSIGQEVDLIWARGVLGPSPYCSVASNFVALRWLMAVNCAVWFPLSVFQCWNRTGS</sequence>
<feature type="non-terminal residue" evidence="2">
    <location>
        <position position="128"/>
    </location>
</feature>
<organism evidence="2">
    <name type="scientific">Hyaloperonospora arabidopsidis (strain Emoy2)</name>
    <name type="common">Downy mildew agent</name>
    <name type="synonym">Peronospora arabidopsidis</name>
    <dbReference type="NCBI Taxonomy" id="559515"/>
    <lineage>
        <taxon>Eukaryota</taxon>
        <taxon>Sar</taxon>
        <taxon>Stramenopiles</taxon>
        <taxon>Oomycota</taxon>
        <taxon>Peronosporomycetes</taxon>
        <taxon>Peronosporales</taxon>
        <taxon>Peronosporaceae</taxon>
        <taxon>Hyaloperonospora</taxon>
    </lineage>
</organism>
<feature type="chain" id="PRO_5001852975" evidence="1">
    <location>
        <begin position="30"/>
        <end position="128"/>
    </location>
</feature>
<protein>
    <submittedName>
        <fullName evidence="2">RxLR effector candidate protein</fullName>
    </submittedName>
</protein>
<dbReference type="EMBL" id="AB922500">
    <property type="protein sequence ID" value="BAP69076.1"/>
    <property type="molecule type" value="mRNA"/>
</dbReference>
<evidence type="ECO:0000313" key="2">
    <source>
        <dbReference type="EMBL" id="BAP69076.1"/>
    </source>
</evidence>
<reference evidence="2" key="1">
    <citation type="journal article" date="2014" name="PLoS Pathog.">
        <title>Expression profiling during Arabidopsis/downy mildew interaction reveals a highly-expressed effector that attenuates responses to salicylic acid.</title>
        <authorList>
            <person name="Asai S."/>
            <person name="Rallapalli G."/>
            <person name="Piquerez S.J.M."/>
            <person name="Caillaud M.C."/>
            <person name="Furzer O.J."/>
            <person name="Ishaque N."/>
            <person name="Wirthmueller L."/>
            <person name="Fabro G."/>
            <person name="Shirasu K."/>
            <person name="Jones J.D.G."/>
        </authorList>
    </citation>
    <scope>NUCLEOTIDE SEQUENCE</scope>
    <source>
        <strain evidence="2">Emoy2</strain>
    </source>
</reference>